<gene>
    <name evidence="2" type="ORF">O181_115967</name>
</gene>
<dbReference type="AlphaFoldDB" id="A0A9Q3K8H5"/>
<feature type="compositionally biased region" description="Basic residues" evidence="1">
    <location>
        <begin position="7"/>
        <end position="19"/>
    </location>
</feature>
<protein>
    <submittedName>
        <fullName evidence="2">Uncharacterized protein</fullName>
    </submittedName>
</protein>
<sequence>MDCRTPRTQKRPKGHKITKLQKCTQDPEKAKRATNSIFIKSHHRKGQDAKAMVSPKRIQTTYSGISKVIGDKNPLENFSKKIPVKARKGPTSEELNGIHFGIQPKAMP</sequence>
<comment type="caution">
    <text evidence="2">The sequence shown here is derived from an EMBL/GenBank/DDBJ whole genome shotgun (WGS) entry which is preliminary data.</text>
</comment>
<feature type="region of interest" description="Disordered" evidence="1">
    <location>
        <begin position="85"/>
        <end position="108"/>
    </location>
</feature>
<evidence type="ECO:0000313" key="3">
    <source>
        <dbReference type="Proteomes" id="UP000765509"/>
    </source>
</evidence>
<evidence type="ECO:0000256" key="1">
    <source>
        <dbReference type="SAM" id="MobiDB-lite"/>
    </source>
</evidence>
<accession>A0A9Q3K8H5</accession>
<evidence type="ECO:0000313" key="2">
    <source>
        <dbReference type="EMBL" id="MBW0576252.1"/>
    </source>
</evidence>
<name>A0A9Q3K8H5_9BASI</name>
<dbReference type="Proteomes" id="UP000765509">
    <property type="component" value="Unassembled WGS sequence"/>
</dbReference>
<feature type="region of interest" description="Disordered" evidence="1">
    <location>
        <begin position="1"/>
        <end position="31"/>
    </location>
</feature>
<dbReference type="EMBL" id="AVOT02097938">
    <property type="protein sequence ID" value="MBW0576252.1"/>
    <property type="molecule type" value="Genomic_DNA"/>
</dbReference>
<organism evidence="2 3">
    <name type="scientific">Austropuccinia psidii MF-1</name>
    <dbReference type="NCBI Taxonomy" id="1389203"/>
    <lineage>
        <taxon>Eukaryota</taxon>
        <taxon>Fungi</taxon>
        <taxon>Dikarya</taxon>
        <taxon>Basidiomycota</taxon>
        <taxon>Pucciniomycotina</taxon>
        <taxon>Pucciniomycetes</taxon>
        <taxon>Pucciniales</taxon>
        <taxon>Sphaerophragmiaceae</taxon>
        <taxon>Austropuccinia</taxon>
    </lineage>
</organism>
<keyword evidence="3" id="KW-1185">Reference proteome</keyword>
<reference evidence="2" key="1">
    <citation type="submission" date="2021-03" db="EMBL/GenBank/DDBJ databases">
        <title>Draft genome sequence of rust myrtle Austropuccinia psidii MF-1, a brazilian biotype.</title>
        <authorList>
            <person name="Quecine M.C."/>
            <person name="Pachon D.M.R."/>
            <person name="Bonatelli M.L."/>
            <person name="Correr F.H."/>
            <person name="Franceschini L.M."/>
            <person name="Leite T.F."/>
            <person name="Margarido G.R.A."/>
            <person name="Almeida C.A."/>
            <person name="Ferrarezi J.A."/>
            <person name="Labate C.A."/>
        </authorList>
    </citation>
    <scope>NUCLEOTIDE SEQUENCE</scope>
    <source>
        <strain evidence="2">MF-1</strain>
    </source>
</reference>
<proteinExistence type="predicted"/>